<accession>A0A0E9X0I4</accession>
<reference evidence="1" key="1">
    <citation type="submission" date="2014-11" db="EMBL/GenBank/DDBJ databases">
        <authorList>
            <person name="Amaro Gonzalez C."/>
        </authorList>
    </citation>
    <scope>NUCLEOTIDE SEQUENCE</scope>
</reference>
<evidence type="ECO:0000313" key="1">
    <source>
        <dbReference type="EMBL" id="JAH95961.1"/>
    </source>
</evidence>
<dbReference type="AlphaFoldDB" id="A0A0E9X0I4"/>
<protein>
    <submittedName>
        <fullName evidence="1">Uncharacterized protein</fullName>
    </submittedName>
</protein>
<name>A0A0E9X0I4_ANGAN</name>
<dbReference type="EMBL" id="GBXM01012616">
    <property type="protein sequence ID" value="JAH95961.1"/>
    <property type="molecule type" value="Transcribed_RNA"/>
</dbReference>
<proteinExistence type="predicted"/>
<reference evidence="1" key="2">
    <citation type="journal article" date="2015" name="Fish Shellfish Immunol.">
        <title>Early steps in the European eel (Anguilla anguilla)-Vibrio vulnificus interaction in the gills: Role of the RtxA13 toxin.</title>
        <authorList>
            <person name="Callol A."/>
            <person name="Pajuelo D."/>
            <person name="Ebbesson L."/>
            <person name="Teles M."/>
            <person name="MacKenzie S."/>
            <person name="Amaro C."/>
        </authorList>
    </citation>
    <scope>NUCLEOTIDE SEQUENCE</scope>
</reference>
<organism evidence="1">
    <name type="scientific">Anguilla anguilla</name>
    <name type="common">European freshwater eel</name>
    <name type="synonym">Muraena anguilla</name>
    <dbReference type="NCBI Taxonomy" id="7936"/>
    <lineage>
        <taxon>Eukaryota</taxon>
        <taxon>Metazoa</taxon>
        <taxon>Chordata</taxon>
        <taxon>Craniata</taxon>
        <taxon>Vertebrata</taxon>
        <taxon>Euteleostomi</taxon>
        <taxon>Actinopterygii</taxon>
        <taxon>Neopterygii</taxon>
        <taxon>Teleostei</taxon>
        <taxon>Anguilliformes</taxon>
        <taxon>Anguillidae</taxon>
        <taxon>Anguilla</taxon>
    </lineage>
</organism>
<sequence>MAVLVGPAEKAWTSPMAGLKRAQVAYWLSPNCTFQKAHFMDPTALHKGKSPKFVPKFQSPGYLRSPLMTPGPRV</sequence>